<sequence>MEKLDLHMDRSLAGSLVLYRKPNPHVG</sequence>
<evidence type="ECO:0000313" key="1">
    <source>
        <dbReference type="EMBL" id="JAH22813.1"/>
    </source>
</evidence>
<accession>A0A0E9R3B3</accession>
<dbReference type="AlphaFoldDB" id="A0A0E9R3B3"/>
<protein>
    <submittedName>
        <fullName evidence="1">Uncharacterized protein</fullName>
    </submittedName>
</protein>
<reference evidence="1" key="1">
    <citation type="submission" date="2014-11" db="EMBL/GenBank/DDBJ databases">
        <authorList>
            <person name="Amaro Gonzalez C."/>
        </authorList>
    </citation>
    <scope>NUCLEOTIDE SEQUENCE</scope>
</reference>
<name>A0A0E9R3B3_ANGAN</name>
<dbReference type="EMBL" id="GBXM01085764">
    <property type="protein sequence ID" value="JAH22813.1"/>
    <property type="molecule type" value="Transcribed_RNA"/>
</dbReference>
<proteinExistence type="predicted"/>
<reference evidence="1" key="2">
    <citation type="journal article" date="2015" name="Fish Shellfish Immunol.">
        <title>Early steps in the European eel (Anguilla anguilla)-Vibrio vulnificus interaction in the gills: Role of the RtxA13 toxin.</title>
        <authorList>
            <person name="Callol A."/>
            <person name="Pajuelo D."/>
            <person name="Ebbesson L."/>
            <person name="Teles M."/>
            <person name="MacKenzie S."/>
            <person name="Amaro C."/>
        </authorList>
    </citation>
    <scope>NUCLEOTIDE SEQUENCE</scope>
</reference>
<organism evidence="1">
    <name type="scientific">Anguilla anguilla</name>
    <name type="common">European freshwater eel</name>
    <name type="synonym">Muraena anguilla</name>
    <dbReference type="NCBI Taxonomy" id="7936"/>
    <lineage>
        <taxon>Eukaryota</taxon>
        <taxon>Metazoa</taxon>
        <taxon>Chordata</taxon>
        <taxon>Craniata</taxon>
        <taxon>Vertebrata</taxon>
        <taxon>Euteleostomi</taxon>
        <taxon>Actinopterygii</taxon>
        <taxon>Neopterygii</taxon>
        <taxon>Teleostei</taxon>
        <taxon>Anguilliformes</taxon>
        <taxon>Anguillidae</taxon>
        <taxon>Anguilla</taxon>
    </lineage>
</organism>